<feature type="compositionally biased region" description="Basic and acidic residues" evidence="3">
    <location>
        <begin position="323"/>
        <end position="336"/>
    </location>
</feature>
<keyword evidence="1 2" id="KW-0103">Bromodomain</keyword>
<organism evidence="6 7">
    <name type="scientific">Favolaschia claudopus</name>
    <dbReference type="NCBI Taxonomy" id="2862362"/>
    <lineage>
        <taxon>Eukaryota</taxon>
        <taxon>Fungi</taxon>
        <taxon>Dikarya</taxon>
        <taxon>Basidiomycota</taxon>
        <taxon>Agaricomycotina</taxon>
        <taxon>Agaricomycetes</taxon>
        <taxon>Agaricomycetidae</taxon>
        <taxon>Agaricales</taxon>
        <taxon>Marasmiineae</taxon>
        <taxon>Mycenaceae</taxon>
        <taxon>Favolaschia</taxon>
    </lineage>
</organism>
<dbReference type="GO" id="GO:0006338">
    <property type="term" value="P:chromatin remodeling"/>
    <property type="evidence" value="ECO:0007669"/>
    <property type="project" value="TreeGrafter"/>
</dbReference>
<feature type="region of interest" description="Disordered" evidence="3">
    <location>
        <begin position="298"/>
        <end position="358"/>
    </location>
</feature>
<dbReference type="EMBL" id="JAWWNJ010000122">
    <property type="protein sequence ID" value="KAK6988529.1"/>
    <property type="molecule type" value="Genomic_DNA"/>
</dbReference>
<evidence type="ECO:0000259" key="4">
    <source>
        <dbReference type="PROSITE" id="PS50014"/>
    </source>
</evidence>
<evidence type="ECO:0000256" key="3">
    <source>
        <dbReference type="SAM" id="MobiDB-lite"/>
    </source>
</evidence>
<dbReference type="PROSITE" id="PS50014">
    <property type="entry name" value="BROMODOMAIN_2"/>
    <property type="match status" value="2"/>
</dbReference>
<accession>A0AAV9ZPY7</accession>
<evidence type="ECO:0000313" key="7">
    <source>
        <dbReference type="Proteomes" id="UP001362999"/>
    </source>
</evidence>
<evidence type="ECO:0000259" key="5">
    <source>
        <dbReference type="PROSITE" id="PS51525"/>
    </source>
</evidence>
<dbReference type="PANTHER" id="PTHR22880">
    <property type="entry name" value="FALZ-RELATED BROMODOMAIN-CONTAINING PROTEINS"/>
    <property type="match status" value="1"/>
</dbReference>
<dbReference type="InterPro" id="IPR036427">
    <property type="entry name" value="Bromodomain-like_sf"/>
</dbReference>
<feature type="domain" description="NET" evidence="5">
    <location>
        <begin position="356"/>
        <end position="437"/>
    </location>
</feature>
<name>A0AAV9ZPY7_9AGAR</name>
<feature type="compositionally biased region" description="Basic residues" evidence="3">
    <location>
        <begin position="343"/>
        <end position="358"/>
    </location>
</feature>
<dbReference type="SMART" id="SM00297">
    <property type="entry name" value="BROMO"/>
    <property type="match status" value="2"/>
</dbReference>
<dbReference type="InterPro" id="IPR001487">
    <property type="entry name" value="Bromodomain"/>
</dbReference>
<dbReference type="PANTHER" id="PTHR22880:SF225">
    <property type="entry name" value="BROMODOMAIN-CONTAINING PROTEIN BET-1-RELATED"/>
    <property type="match status" value="1"/>
</dbReference>
<proteinExistence type="predicted"/>
<dbReference type="Pfam" id="PF17035">
    <property type="entry name" value="BET"/>
    <property type="match status" value="1"/>
</dbReference>
<dbReference type="PRINTS" id="PR00503">
    <property type="entry name" value="BROMODOMAIN"/>
</dbReference>
<evidence type="ECO:0000256" key="2">
    <source>
        <dbReference type="PROSITE-ProRule" id="PRU00035"/>
    </source>
</evidence>
<evidence type="ECO:0000313" key="6">
    <source>
        <dbReference type="EMBL" id="KAK6988529.1"/>
    </source>
</evidence>
<dbReference type="Gene3D" id="1.20.1270.220">
    <property type="match status" value="1"/>
</dbReference>
<evidence type="ECO:0000256" key="1">
    <source>
        <dbReference type="ARBA" id="ARBA00023117"/>
    </source>
</evidence>
<dbReference type="InterPro" id="IPR027353">
    <property type="entry name" value="NET_dom"/>
</dbReference>
<dbReference type="GO" id="GO:0005634">
    <property type="term" value="C:nucleus"/>
    <property type="evidence" value="ECO:0007669"/>
    <property type="project" value="TreeGrafter"/>
</dbReference>
<feature type="region of interest" description="Disordered" evidence="3">
    <location>
        <begin position="138"/>
        <end position="167"/>
    </location>
</feature>
<dbReference type="PROSITE" id="PS51525">
    <property type="entry name" value="NET"/>
    <property type="match status" value="1"/>
</dbReference>
<feature type="domain" description="Bromo" evidence="4">
    <location>
        <begin position="200"/>
        <end position="272"/>
    </location>
</feature>
<dbReference type="GO" id="GO:0006355">
    <property type="term" value="P:regulation of DNA-templated transcription"/>
    <property type="evidence" value="ECO:0007669"/>
    <property type="project" value="TreeGrafter"/>
</dbReference>
<protein>
    <submittedName>
        <fullName evidence="6">Bromodomain-containing protein</fullName>
    </submittedName>
</protein>
<dbReference type="GO" id="GO:0000785">
    <property type="term" value="C:chromatin"/>
    <property type="evidence" value="ECO:0007669"/>
    <property type="project" value="TreeGrafter"/>
</dbReference>
<dbReference type="Pfam" id="PF00439">
    <property type="entry name" value="Bromodomain"/>
    <property type="match status" value="2"/>
</dbReference>
<dbReference type="AlphaFoldDB" id="A0AAV9ZPY7"/>
<dbReference type="Gene3D" id="1.20.920.10">
    <property type="entry name" value="Bromodomain-like"/>
    <property type="match status" value="2"/>
</dbReference>
<dbReference type="SUPFAM" id="SSF47370">
    <property type="entry name" value="Bromodomain"/>
    <property type="match status" value="2"/>
</dbReference>
<comment type="caution">
    <text evidence="6">The sequence shown here is derived from an EMBL/GenBank/DDBJ whole genome shotgun (WGS) entry which is preliminary data.</text>
</comment>
<gene>
    <name evidence="6" type="ORF">R3P38DRAFT_3095751</name>
</gene>
<dbReference type="Proteomes" id="UP001362999">
    <property type="component" value="Unassembled WGS sequence"/>
</dbReference>
<dbReference type="InterPro" id="IPR038336">
    <property type="entry name" value="NET_sf"/>
</dbReference>
<feature type="domain" description="Bromo" evidence="4">
    <location>
        <begin position="40"/>
        <end position="121"/>
    </location>
</feature>
<dbReference type="InterPro" id="IPR050935">
    <property type="entry name" value="Bromo_chromatin_reader"/>
</dbReference>
<feature type="compositionally biased region" description="Polar residues" evidence="3">
    <location>
        <begin position="140"/>
        <end position="159"/>
    </location>
</feature>
<keyword evidence="7" id="KW-1185">Reference proteome</keyword>
<reference evidence="6 7" key="1">
    <citation type="journal article" date="2024" name="J Genomics">
        <title>Draft genome sequencing and assembly of Favolaschia claudopus CIRM-BRFM 2984 isolated from oak limbs.</title>
        <authorList>
            <person name="Navarro D."/>
            <person name="Drula E."/>
            <person name="Chaduli D."/>
            <person name="Cazenave R."/>
            <person name="Ahrendt S."/>
            <person name="Wang J."/>
            <person name="Lipzen A."/>
            <person name="Daum C."/>
            <person name="Barry K."/>
            <person name="Grigoriev I.V."/>
            <person name="Favel A."/>
            <person name="Rosso M.N."/>
            <person name="Martin F."/>
        </authorList>
    </citation>
    <scope>NUCLEOTIDE SEQUENCE [LARGE SCALE GENOMIC DNA]</scope>
    <source>
        <strain evidence="6 7">CIRM-BRFM 2984</strain>
    </source>
</reference>
<sequence length="438" mass="49278">MATPPPSSAPNGAALAPPRSRFKLDAGQWRYCSSTIHGLKKQKDAPPFLYPVDPDALGIPHYSTIVRSPMDLSTIERKLNSSNPSNDPEHPPYSTADEFIADVRLVVKNCLSFNGIDHPISAMAKRLEEVFDKQIKNLPGPSQSLRGSTSMPIIPSLTTEDPPHDLPSTDVLKQRKSKRLQDGGQLQFCAKLLDILHRKQYQAIASPFYYPVDHVALDIPTYPEVVTNPMDLSTMRQKLGDQEYLNASMFHDDFKLIMRNCFAFNPVGNPVNQAGLELQRLFDEIWQGLPPLHEVCVEEENEDDDESGDDVSRIAMQIRGGRLKTDKKKERRDRGHIASSSKSRGKQSKGGVSKKTKRPIADTHILTFEQKVELSEAVNQLDGPKLERIYNIIREGVPEIRESTEEMELEIDLLPNSVLTKLYNFALRPPATKQHGWR</sequence>
<feature type="compositionally biased region" description="Acidic residues" evidence="3">
    <location>
        <begin position="298"/>
        <end position="309"/>
    </location>
</feature>